<dbReference type="Proteomes" id="UP000814128">
    <property type="component" value="Unassembled WGS sequence"/>
</dbReference>
<reference evidence="1" key="2">
    <citation type="journal article" date="2022" name="New Phytol.">
        <title>Evolutionary transition to the ectomycorrhizal habit in the genomes of a hyperdiverse lineage of mushroom-forming fungi.</title>
        <authorList>
            <person name="Looney B."/>
            <person name="Miyauchi S."/>
            <person name="Morin E."/>
            <person name="Drula E."/>
            <person name="Courty P.E."/>
            <person name="Kohler A."/>
            <person name="Kuo A."/>
            <person name="LaButti K."/>
            <person name="Pangilinan J."/>
            <person name="Lipzen A."/>
            <person name="Riley R."/>
            <person name="Andreopoulos W."/>
            <person name="He G."/>
            <person name="Johnson J."/>
            <person name="Nolan M."/>
            <person name="Tritt A."/>
            <person name="Barry K.W."/>
            <person name="Grigoriev I.V."/>
            <person name="Nagy L.G."/>
            <person name="Hibbett D."/>
            <person name="Henrissat B."/>
            <person name="Matheny P.B."/>
            <person name="Labbe J."/>
            <person name="Martin F.M."/>
        </authorList>
    </citation>
    <scope>NUCLEOTIDE SEQUENCE</scope>
    <source>
        <strain evidence="1">EC-137</strain>
    </source>
</reference>
<evidence type="ECO:0000313" key="2">
    <source>
        <dbReference type="Proteomes" id="UP000814128"/>
    </source>
</evidence>
<evidence type="ECO:0000313" key="1">
    <source>
        <dbReference type="EMBL" id="KAI0035460.1"/>
    </source>
</evidence>
<protein>
    <submittedName>
        <fullName evidence="1">DUF221-domain-containing protein</fullName>
    </submittedName>
</protein>
<dbReference type="EMBL" id="MU273484">
    <property type="protein sequence ID" value="KAI0035460.1"/>
    <property type="molecule type" value="Genomic_DNA"/>
</dbReference>
<accession>A0ACB8QV86</accession>
<reference evidence="1" key="1">
    <citation type="submission" date="2021-02" db="EMBL/GenBank/DDBJ databases">
        <authorList>
            <consortium name="DOE Joint Genome Institute"/>
            <person name="Ahrendt S."/>
            <person name="Looney B.P."/>
            <person name="Miyauchi S."/>
            <person name="Morin E."/>
            <person name="Drula E."/>
            <person name="Courty P.E."/>
            <person name="Chicoki N."/>
            <person name="Fauchery L."/>
            <person name="Kohler A."/>
            <person name="Kuo A."/>
            <person name="Labutti K."/>
            <person name="Pangilinan J."/>
            <person name="Lipzen A."/>
            <person name="Riley R."/>
            <person name="Andreopoulos W."/>
            <person name="He G."/>
            <person name="Johnson J."/>
            <person name="Barry K.W."/>
            <person name="Grigoriev I.V."/>
            <person name="Nagy L."/>
            <person name="Hibbett D."/>
            <person name="Henrissat B."/>
            <person name="Matheny P.B."/>
            <person name="Labbe J."/>
            <person name="Martin F."/>
        </authorList>
    </citation>
    <scope>NUCLEOTIDE SEQUENCE</scope>
    <source>
        <strain evidence="1">EC-137</strain>
    </source>
</reference>
<name>A0ACB8QV86_9AGAM</name>
<comment type="caution">
    <text evidence="1">The sequence shown here is derived from an EMBL/GenBank/DDBJ whole genome shotgun (WGS) entry which is preliminary data.</text>
</comment>
<proteinExistence type="predicted"/>
<gene>
    <name evidence="1" type="ORF">K488DRAFT_43227</name>
</gene>
<sequence>MSNITDTIAKSLDTRSLAPAAVGSQVALMTIISLVTIIVFNVLRPQNKVVYEPKVKYHEGDKAPPRISSGLFGWIGPLIHTKEPELVDKIGLDAVTFLRFLRMMRWVFTAVAFITCAVLIPINVTVSLRQNVQHDVLSILTIRDVGGYYLFAHVAMAYVITFIVFAGVWYHWRAMVRLRRDFFRSPEYTQSFYARTLAVTEVPKKYQSDEGIRLLFESTQVPYPTTSVHIGRRVGMLPQLIDAHNDTVRKFEQVLVYYLKGGRIRKERPTVRIGGFMGFGGVKHDAIDYYAEKLKLTEQRVEAYREQMDMRKPENYGFASMAAIPYAHIVAQMLMRKKARGAKISLAPNPKDIVWENMNKSPGELARRKTLGWVWLVVFCFLNTVPLLVVSIAANLTSISSFVPFLKSWQNNSRNSFDVVSGVLPPAISALFGFFLPVIMRFLSKYQGALTHSRLDRAVLARYFAFLVISQLIIFTLIGVVFNSVASIIQDIGQHQSFWKIISSLHTLPAVINSTYIDQSSYWLTFFPLRGFLAVFDLAQILNLVWISFKTHILGRTPRDYREFTRPQDFEYAIYYANILLMGAVGLVFAPLAPLVVVAAACVFWISSVVYKYQLMFVFVSRVETGGRMWNPVVNRLLTSLVLMHALMVLTIGLQYGWASFAWIATIPPFIMVILFKSYINRVFHRPFRYYVPTEEELRAAKIHSERADVKGNRLEKRFGHPALHAELFTPMLHANMMPLLADIYHGKLAHEQTKVQEYGGQQLDARVIPGGLRIAAVEQRDLEYDPALYRRDRGELDWDQRSMASTAMMMNNAGADAASIYPPSGKAAFDRQQYLRRGPTGSEIELSRIETTGLSDEVPLLPAGAGARFTSPSTASLPGYTASLPGYPPSRIGTPSPQQMYAREAPMHRPGPPSRQGSGWSAAAPRATSPGPQRAYSPGAAQAYGSGAAQAYGSGAAQAYGAPAEPQEANMAGRGARGAYRP</sequence>
<keyword evidence="2" id="KW-1185">Reference proteome</keyword>
<organism evidence="1 2">
    <name type="scientific">Vararia minispora EC-137</name>
    <dbReference type="NCBI Taxonomy" id="1314806"/>
    <lineage>
        <taxon>Eukaryota</taxon>
        <taxon>Fungi</taxon>
        <taxon>Dikarya</taxon>
        <taxon>Basidiomycota</taxon>
        <taxon>Agaricomycotina</taxon>
        <taxon>Agaricomycetes</taxon>
        <taxon>Russulales</taxon>
        <taxon>Lachnocladiaceae</taxon>
        <taxon>Vararia</taxon>
    </lineage>
</organism>